<organism evidence="2 3">
    <name type="scientific">Rugosimonospora africana</name>
    <dbReference type="NCBI Taxonomy" id="556532"/>
    <lineage>
        <taxon>Bacteria</taxon>
        <taxon>Bacillati</taxon>
        <taxon>Actinomycetota</taxon>
        <taxon>Actinomycetes</taxon>
        <taxon>Micromonosporales</taxon>
        <taxon>Micromonosporaceae</taxon>
        <taxon>Rugosimonospora</taxon>
    </lineage>
</organism>
<evidence type="ECO:0000313" key="2">
    <source>
        <dbReference type="EMBL" id="GIH18220.1"/>
    </source>
</evidence>
<dbReference type="GO" id="GO:0003700">
    <property type="term" value="F:DNA-binding transcription factor activity"/>
    <property type="evidence" value="ECO:0007669"/>
    <property type="project" value="InterPro"/>
</dbReference>
<dbReference type="InterPro" id="IPR045981">
    <property type="entry name" value="DUF5937"/>
</dbReference>
<feature type="domain" description="HTH arsR-type" evidence="1">
    <location>
        <begin position="252"/>
        <end position="326"/>
    </location>
</feature>
<dbReference type="InterPro" id="IPR001845">
    <property type="entry name" value="HTH_ArsR_DNA-bd_dom"/>
</dbReference>
<dbReference type="EMBL" id="BONZ01000064">
    <property type="protein sequence ID" value="GIH18220.1"/>
    <property type="molecule type" value="Genomic_DNA"/>
</dbReference>
<evidence type="ECO:0000313" key="3">
    <source>
        <dbReference type="Proteomes" id="UP000642748"/>
    </source>
</evidence>
<dbReference type="InterPro" id="IPR036390">
    <property type="entry name" value="WH_DNA-bd_sf"/>
</dbReference>
<gene>
    <name evidence="2" type="ORF">Raf01_63920</name>
</gene>
<dbReference type="SMART" id="SM00418">
    <property type="entry name" value="HTH_ARSR"/>
    <property type="match status" value="1"/>
</dbReference>
<sequence length="326" mass="34696">MVAVGLSAGAVARIRFAVSALWEVAASLRVLRRPDLHAVHLPWVHAVRPALVSAGLVDTGDSLLWQLIPSEPGYLPDFLTPAPSGLIADLDTELATLRETPATVIRTQLALQGGQPARIVRDFAADPASGMRRLTGEIAAYWRIALAADWPRIRRLLDVEVSGRARALAERGAADLLNGLHERVTWADGVLSVAARYCDADDVADGHGLILVPSVFAWPTVLTIADVNWPQLAYPARGVATLWERAPRPSDALIGVLGRTRAALLVEMRVPASTSELAQRTGITVGGVSQHLAALRAAGLASTRREGRSVMNTRTEVADALLAASA</sequence>
<dbReference type="Pfam" id="PF19361">
    <property type="entry name" value="DUF5937"/>
    <property type="match status" value="1"/>
</dbReference>
<name>A0A8J3VTI4_9ACTN</name>
<reference evidence="2" key="1">
    <citation type="submission" date="2021-01" db="EMBL/GenBank/DDBJ databases">
        <title>Whole genome shotgun sequence of Rugosimonospora africana NBRC 104875.</title>
        <authorList>
            <person name="Komaki H."/>
            <person name="Tamura T."/>
        </authorList>
    </citation>
    <scope>NUCLEOTIDE SEQUENCE</scope>
    <source>
        <strain evidence="2">NBRC 104875</strain>
    </source>
</reference>
<keyword evidence="3" id="KW-1185">Reference proteome</keyword>
<proteinExistence type="predicted"/>
<dbReference type="SUPFAM" id="SSF46785">
    <property type="entry name" value="Winged helix' DNA-binding domain"/>
    <property type="match status" value="1"/>
</dbReference>
<protein>
    <submittedName>
        <fullName evidence="2">Transcriptional regulator</fullName>
    </submittedName>
</protein>
<comment type="caution">
    <text evidence="2">The sequence shown here is derived from an EMBL/GenBank/DDBJ whole genome shotgun (WGS) entry which is preliminary data.</text>
</comment>
<dbReference type="Gene3D" id="1.10.10.10">
    <property type="entry name" value="Winged helix-like DNA-binding domain superfamily/Winged helix DNA-binding domain"/>
    <property type="match status" value="1"/>
</dbReference>
<dbReference type="RefSeq" id="WP_203921750.1">
    <property type="nucleotide sequence ID" value="NZ_BONZ01000064.1"/>
</dbReference>
<dbReference type="Proteomes" id="UP000642748">
    <property type="component" value="Unassembled WGS sequence"/>
</dbReference>
<dbReference type="Pfam" id="PF12840">
    <property type="entry name" value="HTH_20"/>
    <property type="match status" value="1"/>
</dbReference>
<dbReference type="InterPro" id="IPR036388">
    <property type="entry name" value="WH-like_DNA-bd_sf"/>
</dbReference>
<dbReference type="AlphaFoldDB" id="A0A8J3VTI4"/>
<evidence type="ECO:0000259" key="1">
    <source>
        <dbReference type="SMART" id="SM00418"/>
    </source>
</evidence>
<accession>A0A8J3VTI4</accession>